<organism evidence="8 9">
    <name type="scientific">Polarella glacialis</name>
    <name type="common">Dinoflagellate</name>
    <dbReference type="NCBI Taxonomy" id="89957"/>
    <lineage>
        <taxon>Eukaryota</taxon>
        <taxon>Sar</taxon>
        <taxon>Alveolata</taxon>
        <taxon>Dinophyceae</taxon>
        <taxon>Suessiales</taxon>
        <taxon>Suessiaceae</taxon>
        <taxon>Polarella</taxon>
    </lineage>
</organism>
<accession>A0A813KBH7</accession>
<evidence type="ECO:0000313" key="8">
    <source>
        <dbReference type="EMBL" id="CAE8702314.1"/>
    </source>
</evidence>
<dbReference type="AlphaFoldDB" id="A0A813KBH7"/>
<keyword evidence="5" id="KW-0539">Nucleus</keyword>
<keyword evidence="4" id="KW-0472">Membrane</keyword>
<keyword evidence="2" id="KW-0812">Transmembrane</keyword>
<dbReference type="GO" id="GO:0031965">
    <property type="term" value="C:nuclear membrane"/>
    <property type="evidence" value="ECO:0007669"/>
    <property type="project" value="UniProtKB-SubCell"/>
</dbReference>
<name>A0A813KBH7_POLGL</name>
<evidence type="ECO:0000256" key="7">
    <source>
        <dbReference type="SAM" id="MobiDB-lite"/>
    </source>
</evidence>
<dbReference type="PANTHER" id="PTHR12265:SF30">
    <property type="entry name" value="TRANSMEMBRANE PROTEIN 53"/>
    <property type="match status" value="1"/>
</dbReference>
<dbReference type="EMBL" id="CAJNNW010030059">
    <property type="protein sequence ID" value="CAE8702314.1"/>
    <property type="molecule type" value="Genomic_DNA"/>
</dbReference>
<evidence type="ECO:0000313" key="9">
    <source>
        <dbReference type="Proteomes" id="UP000626109"/>
    </source>
</evidence>
<reference evidence="8" key="1">
    <citation type="submission" date="2021-02" db="EMBL/GenBank/DDBJ databases">
        <authorList>
            <person name="Dougan E. K."/>
            <person name="Rhodes N."/>
            <person name="Thang M."/>
            <person name="Chan C."/>
        </authorList>
    </citation>
    <scope>NUCLEOTIDE SEQUENCE</scope>
</reference>
<dbReference type="Proteomes" id="UP000626109">
    <property type="component" value="Unassembled WGS sequence"/>
</dbReference>
<evidence type="ECO:0000256" key="4">
    <source>
        <dbReference type="ARBA" id="ARBA00023136"/>
    </source>
</evidence>
<protein>
    <submittedName>
        <fullName evidence="8">Uncharacterized protein</fullName>
    </submittedName>
</protein>
<dbReference type="Pfam" id="PF05705">
    <property type="entry name" value="DUF829"/>
    <property type="match status" value="1"/>
</dbReference>
<evidence type="ECO:0000256" key="6">
    <source>
        <dbReference type="ARBA" id="ARBA00037847"/>
    </source>
</evidence>
<dbReference type="PANTHER" id="PTHR12265">
    <property type="entry name" value="TRANSMEMBRANE PROTEIN 53"/>
    <property type="match status" value="1"/>
</dbReference>
<evidence type="ECO:0000256" key="2">
    <source>
        <dbReference type="ARBA" id="ARBA00022692"/>
    </source>
</evidence>
<sequence length="475" mass="51902">MADWDPFADPASTSPPSSRLPRAEEGRPPSGEGQKSEEASGDIFAALRRVEAEAAEPMLGVQRRAEGSEATAAIATTAATTITISATTSSEQRHEAFELLLDQLFDLGRSLCDLEALEAAFQPVVAAVADDRWLALFLWRRALPLLDVEAQVRIPKLLGFIIDHQLGFRADPDTNAANDFHVDTPPSDGAVSCGVVVFLFGWGGGTLSDMEDIRGLYREIFPGATLVLLTSNLKESFGLRCECAVAIRAALRAWSSTTPGAKRRLLVHLFSNSGFHTWTEMLQSWSVLTSSDKPVLGVQLPRLEAVLRGVILDSACDSRVPLDSCLQSSVQSVAGLVNQAASMDHDGSDAGRKEAEVAGKKAMHVRIGNHSPVKEYLLKKTSSSLTRLASADTCRVHRLEPPVNLQFIYSEDDSVISSEAVERYIREVQERPGRKGVALERTLKLKKSKHCFHKVNHREEYWRCVRLFASSVLAG</sequence>
<evidence type="ECO:0000256" key="5">
    <source>
        <dbReference type="ARBA" id="ARBA00023242"/>
    </source>
</evidence>
<evidence type="ECO:0000256" key="3">
    <source>
        <dbReference type="ARBA" id="ARBA00022989"/>
    </source>
</evidence>
<feature type="region of interest" description="Disordered" evidence="7">
    <location>
        <begin position="1"/>
        <end position="40"/>
    </location>
</feature>
<comment type="subcellular location">
    <subcellularLocation>
        <location evidence="6">Endomembrane system</location>
        <topology evidence="6">Single-pass membrane protein</topology>
    </subcellularLocation>
    <subcellularLocation>
        <location evidence="1">Nucleus membrane</location>
    </subcellularLocation>
</comment>
<proteinExistence type="predicted"/>
<gene>
    <name evidence="8" type="ORF">PGLA2088_LOCUS32381</name>
</gene>
<dbReference type="InterPro" id="IPR008547">
    <property type="entry name" value="DUF829_TMEM53"/>
</dbReference>
<keyword evidence="3" id="KW-1133">Transmembrane helix</keyword>
<comment type="caution">
    <text evidence="8">The sequence shown here is derived from an EMBL/GenBank/DDBJ whole genome shotgun (WGS) entry which is preliminary data.</text>
</comment>
<evidence type="ECO:0000256" key="1">
    <source>
        <dbReference type="ARBA" id="ARBA00004126"/>
    </source>
</evidence>